<evidence type="ECO:0000313" key="3">
    <source>
        <dbReference type="Proteomes" id="UP000800036"/>
    </source>
</evidence>
<dbReference type="EMBL" id="ML976736">
    <property type="protein sequence ID" value="KAF1967137.1"/>
    <property type="molecule type" value="Genomic_DNA"/>
</dbReference>
<accession>A0A6A5V1E7</accession>
<dbReference type="OrthoDB" id="3684490at2759"/>
<evidence type="ECO:0000256" key="1">
    <source>
        <dbReference type="SAM" id="MobiDB-lite"/>
    </source>
</evidence>
<evidence type="ECO:0000313" key="2">
    <source>
        <dbReference type="EMBL" id="KAF1967137.1"/>
    </source>
</evidence>
<feature type="region of interest" description="Disordered" evidence="1">
    <location>
        <begin position="1"/>
        <end position="40"/>
    </location>
</feature>
<sequence length="204" mass="22559">MSLTRLSTAPVPQRQPANLPLHVPSIPPPKGVRKQAQRHESDAYRLLVSRGLTQQLHSQFLSPAPLSSSPPTNPNQEKVEEEEGWIHNDRLLCKKGAVEALRVFGVPWDMFVRDIKELEGRKEVLEARVYVPDGARSEGNAVVRERNWGLKFCRKDVEEGTEGRRVVGLEAGCRGHVRLLGMLGRARAEFERGDGGGSGGQALS</sequence>
<proteinExistence type="predicted"/>
<dbReference type="AlphaFoldDB" id="A0A6A5V1E7"/>
<keyword evidence="3" id="KW-1185">Reference proteome</keyword>
<dbReference type="Proteomes" id="UP000800036">
    <property type="component" value="Unassembled WGS sequence"/>
</dbReference>
<organism evidence="2 3">
    <name type="scientific">Bimuria novae-zelandiae CBS 107.79</name>
    <dbReference type="NCBI Taxonomy" id="1447943"/>
    <lineage>
        <taxon>Eukaryota</taxon>
        <taxon>Fungi</taxon>
        <taxon>Dikarya</taxon>
        <taxon>Ascomycota</taxon>
        <taxon>Pezizomycotina</taxon>
        <taxon>Dothideomycetes</taxon>
        <taxon>Pleosporomycetidae</taxon>
        <taxon>Pleosporales</taxon>
        <taxon>Massarineae</taxon>
        <taxon>Didymosphaeriaceae</taxon>
        <taxon>Bimuria</taxon>
    </lineage>
</organism>
<name>A0A6A5V1E7_9PLEO</name>
<reference evidence="2" key="1">
    <citation type="journal article" date="2020" name="Stud. Mycol.">
        <title>101 Dothideomycetes genomes: a test case for predicting lifestyles and emergence of pathogens.</title>
        <authorList>
            <person name="Haridas S."/>
            <person name="Albert R."/>
            <person name="Binder M."/>
            <person name="Bloem J."/>
            <person name="Labutti K."/>
            <person name="Salamov A."/>
            <person name="Andreopoulos B."/>
            <person name="Baker S."/>
            <person name="Barry K."/>
            <person name="Bills G."/>
            <person name="Bluhm B."/>
            <person name="Cannon C."/>
            <person name="Castanera R."/>
            <person name="Culley D."/>
            <person name="Daum C."/>
            <person name="Ezra D."/>
            <person name="Gonzalez J."/>
            <person name="Henrissat B."/>
            <person name="Kuo A."/>
            <person name="Liang C."/>
            <person name="Lipzen A."/>
            <person name="Lutzoni F."/>
            <person name="Magnuson J."/>
            <person name="Mondo S."/>
            <person name="Nolan M."/>
            <person name="Ohm R."/>
            <person name="Pangilinan J."/>
            <person name="Park H.-J."/>
            <person name="Ramirez L."/>
            <person name="Alfaro M."/>
            <person name="Sun H."/>
            <person name="Tritt A."/>
            <person name="Yoshinaga Y."/>
            <person name="Zwiers L.-H."/>
            <person name="Turgeon B."/>
            <person name="Goodwin S."/>
            <person name="Spatafora J."/>
            <person name="Crous P."/>
            <person name="Grigoriev I."/>
        </authorList>
    </citation>
    <scope>NUCLEOTIDE SEQUENCE</scope>
    <source>
        <strain evidence="2">CBS 107.79</strain>
    </source>
</reference>
<gene>
    <name evidence="2" type="ORF">BU23DRAFT_603044</name>
</gene>
<protein>
    <submittedName>
        <fullName evidence="2">Uncharacterized protein</fullName>
    </submittedName>
</protein>